<dbReference type="GO" id="GO:0003955">
    <property type="term" value="F:NAD(P)H dehydrogenase (quinone) activity"/>
    <property type="evidence" value="ECO:0007669"/>
    <property type="project" value="TreeGrafter"/>
</dbReference>
<dbReference type="EMBL" id="JAQTJH010000004">
    <property type="protein sequence ID" value="MDK2061856.1"/>
    <property type="molecule type" value="Genomic_DNA"/>
</dbReference>
<dbReference type="SUPFAM" id="SSF52218">
    <property type="entry name" value="Flavoproteins"/>
    <property type="match status" value="1"/>
</dbReference>
<dbReference type="InterPro" id="IPR046980">
    <property type="entry name" value="KefG/KefF"/>
</dbReference>
<reference evidence="3" key="1">
    <citation type="journal article" date="2023" name="Antibiotics">
        <title>Genomic Characterization of Antibiotic-Resistant Campylobacterales Isolated from Chilean Poultry Meat.</title>
        <authorList>
            <person name="Concha-Toloza M."/>
            <person name="Lopez-Cantillo M."/>
            <person name="Molina-Mora J.A."/>
            <person name="Collado L."/>
        </authorList>
    </citation>
    <scope>NUCLEOTIDE SEQUENCE</scope>
    <source>
        <strain evidence="3">FR1p273A</strain>
    </source>
</reference>
<dbReference type="AlphaFoldDB" id="A0AAW6VMY5"/>
<evidence type="ECO:0000256" key="1">
    <source>
        <dbReference type="ARBA" id="ARBA00023002"/>
    </source>
</evidence>
<dbReference type="PANTHER" id="PTHR47307:SF1">
    <property type="entry name" value="GLUTATHIONE-REGULATED POTASSIUM-EFFLUX SYSTEM ANCILLARY PROTEIN KEFG"/>
    <property type="match status" value="1"/>
</dbReference>
<evidence type="ECO:0000313" key="4">
    <source>
        <dbReference type="Proteomes" id="UP001237843"/>
    </source>
</evidence>
<evidence type="ECO:0000313" key="3">
    <source>
        <dbReference type="EMBL" id="MDK2061856.1"/>
    </source>
</evidence>
<dbReference type="Gene3D" id="3.40.50.360">
    <property type="match status" value="1"/>
</dbReference>
<evidence type="ECO:0000259" key="2">
    <source>
        <dbReference type="Pfam" id="PF02525"/>
    </source>
</evidence>
<reference evidence="3" key="2">
    <citation type="submission" date="2023-02" db="EMBL/GenBank/DDBJ databases">
        <authorList>
            <person name="Concha-Toloza M."/>
            <person name="Lopez-Cantillo M."/>
            <person name="Molina-Mora J."/>
            <person name="Collado L."/>
        </authorList>
    </citation>
    <scope>NUCLEOTIDE SEQUENCE</scope>
    <source>
        <strain evidence="3">FR1p273A</strain>
    </source>
</reference>
<dbReference type="InterPro" id="IPR003680">
    <property type="entry name" value="Flavodoxin_fold"/>
</dbReference>
<accession>A0AAW6VMY5</accession>
<comment type="caution">
    <text evidence="3">The sequence shown here is derived from an EMBL/GenBank/DDBJ whole genome shotgun (WGS) entry which is preliminary data.</text>
</comment>
<name>A0AAW6VMY5_9BACT</name>
<keyword evidence="1" id="KW-0560">Oxidoreductase</keyword>
<protein>
    <submittedName>
        <fullName evidence="3">NAD(P)H-dependent oxidoreductase</fullName>
    </submittedName>
</protein>
<dbReference type="InterPro" id="IPR029039">
    <property type="entry name" value="Flavoprotein-like_sf"/>
</dbReference>
<dbReference type="GO" id="GO:0009055">
    <property type="term" value="F:electron transfer activity"/>
    <property type="evidence" value="ECO:0007669"/>
    <property type="project" value="TreeGrafter"/>
</dbReference>
<gene>
    <name evidence="3" type="ORF">PT520_04865</name>
</gene>
<sequence>MKKILVNLVHPNLEKSVVNKRLANAISNLENVTINNLYSKYPDFKIDAKKEQELLINHDVIVFQFPMYWFSSPALLKEWFDVVLESGFAYGSSYKLKNKPFAIAISCGIDEKSFTETEKEKKTVEEYLYPLFGTAYYTKMDYKKPFITYETEHKLGEDILNKYEEDYIRYIKELSK</sequence>
<dbReference type="RefSeq" id="WP_284074584.1">
    <property type="nucleotide sequence ID" value="NZ_JAQTJH010000004.1"/>
</dbReference>
<dbReference type="Proteomes" id="UP001237843">
    <property type="component" value="Unassembled WGS sequence"/>
</dbReference>
<dbReference type="Pfam" id="PF02525">
    <property type="entry name" value="Flavodoxin_2"/>
    <property type="match status" value="1"/>
</dbReference>
<dbReference type="PANTHER" id="PTHR47307">
    <property type="entry name" value="GLUTATHIONE-REGULATED POTASSIUM-EFFLUX SYSTEM ANCILLARY PROTEIN KEFG"/>
    <property type="match status" value="1"/>
</dbReference>
<organism evidence="3 4">
    <name type="scientific">Aliarcobacter butzleri</name>
    <dbReference type="NCBI Taxonomy" id="28197"/>
    <lineage>
        <taxon>Bacteria</taxon>
        <taxon>Pseudomonadati</taxon>
        <taxon>Campylobacterota</taxon>
        <taxon>Epsilonproteobacteria</taxon>
        <taxon>Campylobacterales</taxon>
        <taxon>Arcobacteraceae</taxon>
        <taxon>Aliarcobacter</taxon>
    </lineage>
</organism>
<proteinExistence type="predicted"/>
<feature type="domain" description="Flavodoxin-like fold" evidence="2">
    <location>
        <begin position="2"/>
        <end position="169"/>
    </location>
</feature>
<dbReference type="GO" id="GO:0010181">
    <property type="term" value="F:FMN binding"/>
    <property type="evidence" value="ECO:0007669"/>
    <property type="project" value="TreeGrafter"/>
</dbReference>